<organism evidence="7 8">
    <name type="scientific">Schistosoma japonicum</name>
    <name type="common">Blood fluke</name>
    <dbReference type="NCBI Taxonomy" id="6182"/>
    <lineage>
        <taxon>Eukaryota</taxon>
        <taxon>Metazoa</taxon>
        <taxon>Spiralia</taxon>
        <taxon>Lophotrochozoa</taxon>
        <taxon>Platyhelminthes</taxon>
        <taxon>Trematoda</taxon>
        <taxon>Digenea</taxon>
        <taxon>Strigeidida</taxon>
        <taxon>Schistosomatoidea</taxon>
        <taxon>Schistosomatidae</taxon>
        <taxon>Schistosoma</taxon>
    </lineage>
</organism>
<dbReference type="Pfam" id="PF00822">
    <property type="entry name" value="PMP22_Claudin"/>
    <property type="match status" value="1"/>
</dbReference>
<accession>A0A4Z2DJS1</accession>
<dbReference type="EMBL" id="SKCS01000109">
    <property type="protein sequence ID" value="TNN16657.1"/>
    <property type="molecule type" value="Genomic_DNA"/>
</dbReference>
<keyword evidence="3 6" id="KW-1133">Transmembrane helix</keyword>
<evidence type="ECO:0000313" key="7">
    <source>
        <dbReference type="EMBL" id="TNN16657.1"/>
    </source>
</evidence>
<gene>
    <name evidence="7" type="ORF">EWB00_000300</name>
</gene>
<comment type="subcellular location">
    <subcellularLocation>
        <location evidence="1">Membrane</location>
        <topology evidence="1">Multi-pass membrane protein</topology>
    </subcellularLocation>
</comment>
<feature type="transmembrane region" description="Helical" evidence="6">
    <location>
        <begin position="1067"/>
        <end position="1084"/>
    </location>
</feature>
<keyword evidence="2 6" id="KW-0812">Transmembrane</keyword>
<evidence type="ECO:0000256" key="5">
    <source>
        <dbReference type="SAM" id="MobiDB-lite"/>
    </source>
</evidence>
<evidence type="ECO:0000256" key="1">
    <source>
        <dbReference type="ARBA" id="ARBA00004141"/>
    </source>
</evidence>
<comment type="caution">
    <text evidence="7">The sequence shown here is derived from an EMBL/GenBank/DDBJ whole genome shotgun (WGS) entry which is preliminary data.</text>
</comment>
<feature type="transmembrane region" description="Helical" evidence="6">
    <location>
        <begin position="1029"/>
        <end position="1047"/>
    </location>
</feature>
<reference evidence="7 8" key="1">
    <citation type="submission" date="2019-03" db="EMBL/GenBank/DDBJ databases">
        <title>An improved genome assembly of the fluke Schistosoma japonicum.</title>
        <authorList>
            <person name="Hu W."/>
            <person name="Luo F."/>
            <person name="Yin M."/>
            <person name="Mo X."/>
            <person name="Sun C."/>
            <person name="Wu Q."/>
            <person name="Zhu B."/>
            <person name="Xiang M."/>
            <person name="Wang J."/>
            <person name="Wang Y."/>
            <person name="Zhang T."/>
            <person name="Xu B."/>
            <person name="Zheng H."/>
            <person name="Feng Z."/>
        </authorList>
    </citation>
    <scope>NUCLEOTIDE SEQUENCE [LARGE SCALE GENOMIC DNA]</scope>
    <source>
        <strain evidence="7">HuSjv2</strain>
        <tissue evidence="7">Worms</tissue>
    </source>
</reference>
<evidence type="ECO:0000256" key="2">
    <source>
        <dbReference type="ARBA" id="ARBA00022692"/>
    </source>
</evidence>
<feature type="transmembrane region" description="Helical" evidence="6">
    <location>
        <begin position="990"/>
        <end position="1017"/>
    </location>
</feature>
<sequence>MMETEHDIKSFHRMPSERRRKLWSLAARAAVKCPDDVEKEIITQQDSSLIKESESLAKTQDSGVSVDFTSDNQPYSTAYSPFTSHSQCRISLDTENAENYEYGRLMRGVKKFYDPLQDVTLSADLGDTRNIEKGRSYVTKRKSVLSIPHIPSHISSVNTNMRRIRKASKQFDTSIKRGSADTSGLGSSLDWVSIETGQVPFYRKMSSQHVPNPIEIITVHKSLDERQTTRPLIVKKHLTSDDVDTERYLLQEFPLKVYTSTIAPRNPRESLPSEEFVKTSQHKQKPVTLQQSIRQPDYPTEIAVSVSESFSPYRPRSDISSHYALRDPQIITRSFDQAYYAHSIPYHYSYSPTATMSKSDETGIPLTYFGRRETTEWPGFPEALDPNFVKYASGFDDVTRDQMLSDMRNRSVHWGPIYKKGRHYYPREYFRSNQQKEPQRQERQQQKLKSSYKRSLTLGDSVENINMDWMPIRTRTKFASQMYTIPPPTDEKEAYYNGLLMEHKLKEPHMDFQSFCRLRRLGYFNERHPLEPDISIKDESQRLLQKPQDSVHSKPTYSTRRRWTSAEIPEVKMSPDFVGSTKIQYDNDERDRRVLGQFGKAYPSNVYNYSKYLAGRKRPYDEQLPLYQQQQQQQQRIPYDEEQIIKRPWSQTHRTDRYLTPHRNDSLRKALSLEKPSYTPTLLHKPSQQYHVSLQNQEESLESKFQRQQQFKHHIPYYSSSFDYPSLSSSKARPLIHPGYIQTYNFFSPIEEKGDIESETKCHLLESKSIEDIDKIFKQNEKIHSMQIKEDCGLSKDNHLIPDTTDGGSISQKKITHSPLKPSILPSASIDDNGDDDDDDVIIPYDKNSFIVHKEVRINESQPHLPVIKKSMTLSGEQSPQFVTRHNTTTSSSSGGILKVSVQLGENEIQEFAEYWDHSIFSGARVTAVCLAGVASVCLVCSVCASTWLYQGYANNITHSGFWKRCNYFNQTCEIMLPFITKHDGWQDGAFFILVLAILLGFLGLSLSVAGHLVYALPKRLYYFHSGGEAHVVAAFVTALSVLVYHITIKLHLRTEGPVSFGEAYGITWFACFLHILAAILLLLDEIINELVNLANRVHCVRTCLKCIIHTYSRTVHKKRQLFTQYNIKFWNNR</sequence>
<proteinExistence type="predicted"/>
<dbReference type="OrthoDB" id="6239080at2759"/>
<evidence type="ECO:0000256" key="6">
    <source>
        <dbReference type="SAM" id="Phobius"/>
    </source>
</evidence>
<keyword evidence="4 6" id="KW-0472">Membrane</keyword>
<dbReference type="GO" id="GO:0016020">
    <property type="term" value="C:membrane"/>
    <property type="evidence" value="ECO:0007669"/>
    <property type="project" value="UniProtKB-SubCell"/>
</dbReference>
<dbReference type="AlphaFoldDB" id="A0A4Z2DJS1"/>
<dbReference type="Proteomes" id="UP000311919">
    <property type="component" value="Unassembled WGS sequence"/>
</dbReference>
<protein>
    <submittedName>
        <fullName evidence="7">Uncharacterized protein</fullName>
    </submittedName>
</protein>
<dbReference type="Gene3D" id="1.20.140.150">
    <property type="match status" value="1"/>
</dbReference>
<feature type="region of interest" description="Disordered" evidence="5">
    <location>
        <begin position="431"/>
        <end position="453"/>
    </location>
</feature>
<name>A0A4Z2DJS1_SCHJA</name>
<keyword evidence="8" id="KW-1185">Reference proteome</keyword>
<evidence type="ECO:0000313" key="8">
    <source>
        <dbReference type="Proteomes" id="UP000311919"/>
    </source>
</evidence>
<evidence type="ECO:0000256" key="3">
    <source>
        <dbReference type="ARBA" id="ARBA00022989"/>
    </source>
</evidence>
<evidence type="ECO:0000256" key="4">
    <source>
        <dbReference type="ARBA" id="ARBA00023136"/>
    </source>
</evidence>
<dbReference type="InterPro" id="IPR004031">
    <property type="entry name" value="PMP22/EMP/MP20/Claudin"/>
</dbReference>
<dbReference type="STRING" id="6182.A0A4Z2DJS1"/>